<name>A0A2N1PQP2_9BACT</name>
<accession>A0A2N1PQP2</accession>
<evidence type="ECO:0008006" key="3">
    <source>
        <dbReference type="Google" id="ProtNLM"/>
    </source>
</evidence>
<dbReference type="AlphaFoldDB" id="A0A2N1PQP2"/>
<dbReference type="Gene3D" id="1.25.10.10">
    <property type="entry name" value="Leucine-rich Repeat Variant"/>
    <property type="match status" value="1"/>
</dbReference>
<dbReference type="InterPro" id="IPR016024">
    <property type="entry name" value="ARM-type_fold"/>
</dbReference>
<dbReference type="EMBL" id="PGXC01000005">
    <property type="protein sequence ID" value="PKK90592.1"/>
    <property type="molecule type" value="Genomic_DNA"/>
</dbReference>
<dbReference type="PROSITE" id="PS50077">
    <property type="entry name" value="HEAT_REPEAT"/>
    <property type="match status" value="1"/>
</dbReference>
<comment type="caution">
    <text evidence="1">The sequence shown here is derived from an EMBL/GenBank/DDBJ whole genome shotgun (WGS) entry which is preliminary data.</text>
</comment>
<protein>
    <recommendedName>
        <fullName evidence="3">HEAT repeat domain-containing protein</fullName>
    </recommendedName>
</protein>
<evidence type="ECO:0000313" key="1">
    <source>
        <dbReference type="EMBL" id="PKK90592.1"/>
    </source>
</evidence>
<dbReference type="InterPro" id="IPR011989">
    <property type="entry name" value="ARM-like"/>
</dbReference>
<dbReference type="SUPFAM" id="SSF48371">
    <property type="entry name" value="ARM repeat"/>
    <property type="match status" value="1"/>
</dbReference>
<proteinExistence type="predicted"/>
<dbReference type="InterPro" id="IPR021133">
    <property type="entry name" value="HEAT_type_2"/>
</dbReference>
<gene>
    <name evidence="1" type="ORF">CVV64_09555</name>
</gene>
<evidence type="ECO:0000313" key="2">
    <source>
        <dbReference type="Proteomes" id="UP000233256"/>
    </source>
</evidence>
<sequence length="244" mass="27363">MAVTYDENIKNTNERIIEMGIKETIQRLKKVEKGKFAESTGDLLNELGATGICELCMAMNDFSLGDRLHVLDILENEWDGTAMTPLCVEQFLEATDNPVMVSKFLSALKNSRTVELIPVIARTLGSSDKRVRANAVEAISAISSSLEAARLLFPFLHDEDNRVKANTAVALWKYEELRERIKDIFDEMVMDERKWMRASAYYAFGEIGLSDFVQKLLDGLADSDEDACKTAVVALIGYSERFGM</sequence>
<dbReference type="Pfam" id="PF13646">
    <property type="entry name" value="HEAT_2"/>
    <property type="match status" value="1"/>
</dbReference>
<dbReference type="Proteomes" id="UP000233256">
    <property type="component" value="Unassembled WGS sequence"/>
</dbReference>
<reference evidence="1 2" key="1">
    <citation type="journal article" date="2017" name="ISME J.">
        <title>Potential for microbial H2 and metal transformations associated with novel bacteria and archaea in deep terrestrial subsurface sediments.</title>
        <authorList>
            <person name="Hernsdorf A.W."/>
            <person name="Amano Y."/>
            <person name="Miyakawa K."/>
            <person name="Ise K."/>
            <person name="Suzuki Y."/>
            <person name="Anantharaman K."/>
            <person name="Probst A."/>
            <person name="Burstein D."/>
            <person name="Thomas B.C."/>
            <person name="Banfield J.F."/>
        </authorList>
    </citation>
    <scope>NUCLEOTIDE SEQUENCE [LARGE SCALE GENOMIC DNA]</scope>
    <source>
        <strain evidence="1">HGW-Wallbacteria-1</strain>
    </source>
</reference>
<organism evidence="1 2">
    <name type="scientific">Candidatus Wallbacteria bacterium HGW-Wallbacteria-1</name>
    <dbReference type="NCBI Taxonomy" id="2013854"/>
    <lineage>
        <taxon>Bacteria</taxon>
        <taxon>Candidatus Walliibacteriota</taxon>
    </lineage>
</organism>